<accession>A0A377BFU0</accession>
<proteinExistence type="predicted"/>
<dbReference type="AlphaFoldDB" id="A0A377BFU0"/>
<dbReference type="Pfam" id="PF07105">
    <property type="entry name" value="DUF1367"/>
    <property type="match status" value="1"/>
</dbReference>
<gene>
    <name evidence="1" type="ORF">NCTC13148_00482</name>
</gene>
<dbReference type="Proteomes" id="UP000254255">
    <property type="component" value="Unassembled WGS sequence"/>
</dbReference>
<reference evidence="1 2" key="1">
    <citation type="submission" date="2018-06" db="EMBL/GenBank/DDBJ databases">
        <authorList>
            <consortium name="Pathogen Informatics"/>
            <person name="Doyle S."/>
        </authorList>
    </citation>
    <scope>NUCLEOTIDE SEQUENCE [LARGE SCALE GENOMIC DNA]</scope>
    <source>
        <strain evidence="1 2">NCTC13148</strain>
    </source>
</reference>
<sequence>MIIESGHYDAIQLPDGTLRKHPRSIAFANMDETEFQQLYKAALDVLWRWVLSRAFKDQREAENAASQLMSFAG</sequence>
<dbReference type="EMBL" id="UGET01000004">
    <property type="protein sequence ID" value="STL64552.1"/>
    <property type="molecule type" value="Genomic_DNA"/>
</dbReference>
<evidence type="ECO:0000313" key="1">
    <source>
        <dbReference type="EMBL" id="STL64552.1"/>
    </source>
</evidence>
<organism evidence="1 2">
    <name type="scientific">Escherichia coli</name>
    <dbReference type="NCBI Taxonomy" id="562"/>
    <lineage>
        <taxon>Bacteria</taxon>
        <taxon>Pseudomonadati</taxon>
        <taxon>Pseudomonadota</taxon>
        <taxon>Gammaproteobacteria</taxon>
        <taxon>Enterobacterales</taxon>
        <taxon>Enterobacteriaceae</taxon>
        <taxon>Escherichia</taxon>
    </lineage>
</organism>
<name>A0A377BFU0_ECOLX</name>
<evidence type="ECO:0000313" key="2">
    <source>
        <dbReference type="Proteomes" id="UP000254255"/>
    </source>
</evidence>
<dbReference type="InterPro" id="IPR009797">
    <property type="entry name" value="DUF1367"/>
</dbReference>
<protein>
    <submittedName>
        <fullName evidence="1">Phage protein</fullName>
    </submittedName>
</protein>